<comment type="caution">
    <text evidence="12">The sequence shown here is derived from an EMBL/GenBank/DDBJ whole genome shotgun (WGS) entry which is preliminary data.</text>
</comment>
<dbReference type="GO" id="GO:0005737">
    <property type="term" value="C:cytoplasm"/>
    <property type="evidence" value="ECO:0007669"/>
    <property type="project" value="UniProtKB-UniRule"/>
</dbReference>
<gene>
    <name evidence="12" type="ORF">A3A21_00925</name>
</gene>
<keyword evidence="4 10" id="KW-0547">Nucleotide-binding</keyword>
<evidence type="ECO:0000256" key="5">
    <source>
        <dbReference type="ARBA" id="ARBA00022840"/>
    </source>
</evidence>
<sequence length="477" mass="54587">MKFQIEEFIRSVLPRDFERSISVSAPDVRSHGDYSTNVAFALAKYLKKSPREVAEELVLKIKEQGLRIRENLFSRVEVDGGGFINFWVSEEVLFERLQEVLRKSKKWGREDAGKSKKIRVEYFQPNVAKVPHVGHMRSAVIGDALKRIFLSQGYKTVSDTHIGDWGTQFGILLYAWKGLLEEEQEEIKKNPVRGLNDLYVAEGKNIEADPERRERGKGEFAKLERGDKENREIWKWMVRVSMIEFQEIMSRLGLLNFEEERPESVYENAMPSLVSRALKRGIALKKDGAVIVGLEDAGLGEAVLLKSDGASTYLLRDLATLEYWDKKKLEKNLYVVDVRQSHHFQQLFEAGKRLEIPLAVKSEHVVFGFMSLPEGAMSTRKGNVIGLLDILDEMEIRALEVIEKKNPKLKNKEKVARAVGVGALKYFDLSHHPKSNIVFDKEKALSFEGNTGPYLQYAYVRLRSVLRKVISCKLKVK</sequence>
<evidence type="ECO:0000256" key="10">
    <source>
        <dbReference type="RuleBase" id="RU363038"/>
    </source>
</evidence>
<dbReference type="InterPro" id="IPR036695">
    <property type="entry name" value="Arg-tRNA-synth_N_sf"/>
</dbReference>
<dbReference type="Gene3D" id="3.40.50.620">
    <property type="entry name" value="HUPs"/>
    <property type="match status" value="1"/>
</dbReference>
<dbReference type="EMBL" id="MFKK01000019">
    <property type="protein sequence ID" value="OGG40771.1"/>
    <property type="molecule type" value="Genomic_DNA"/>
</dbReference>
<evidence type="ECO:0000313" key="12">
    <source>
        <dbReference type="EMBL" id="OGG40771.1"/>
    </source>
</evidence>
<dbReference type="InterPro" id="IPR001278">
    <property type="entry name" value="Arg-tRNA-ligase"/>
</dbReference>
<dbReference type="FunFam" id="3.40.50.620:FF:000116">
    <property type="entry name" value="Arginine--tRNA ligase"/>
    <property type="match status" value="1"/>
</dbReference>
<evidence type="ECO:0000256" key="6">
    <source>
        <dbReference type="ARBA" id="ARBA00022917"/>
    </source>
</evidence>
<evidence type="ECO:0000256" key="7">
    <source>
        <dbReference type="ARBA" id="ARBA00023146"/>
    </source>
</evidence>
<evidence type="ECO:0000256" key="4">
    <source>
        <dbReference type="ARBA" id="ARBA00022741"/>
    </source>
</evidence>
<feature type="domain" description="Arginyl tRNA synthetase N-terminal" evidence="11">
    <location>
        <begin position="3"/>
        <end position="88"/>
    </location>
</feature>
<evidence type="ECO:0000256" key="9">
    <source>
        <dbReference type="NCBIfam" id="TIGR00456"/>
    </source>
</evidence>
<dbReference type="InterPro" id="IPR005148">
    <property type="entry name" value="Arg-tRNA-synth_N"/>
</dbReference>
<evidence type="ECO:0000256" key="1">
    <source>
        <dbReference type="ARBA" id="ARBA00005594"/>
    </source>
</evidence>
<dbReference type="GO" id="GO:0005524">
    <property type="term" value="F:ATP binding"/>
    <property type="evidence" value="ECO:0007669"/>
    <property type="project" value="UniProtKB-KW"/>
</dbReference>
<dbReference type="PRINTS" id="PR01038">
    <property type="entry name" value="TRNASYNTHARG"/>
</dbReference>
<dbReference type="AlphaFoldDB" id="A0A1F6BV16"/>
<dbReference type="Pfam" id="PF03485">
    <property type="entry name" value="Arg_tRNA_synt_N"/>
    <property type="match status" value="1"/>
</dbReference>
<keyword evidence="5 10" id="KW-0067">ATP-binding</keyword>
<evidence type="ECO:0000256" key="3">
    <source>
        <dbReference type="ARBA" id="ARBA00022598"/>
    </source>
</evidence>
<comment type="catalytic activity">
    <reaction evidence="8">
        <text>tRNA(Arg) + L-arginine + ATP = L-arginyl-tRNA(Arg) + AMP + diphosphate</text>
        <dbReference type="Rhea" id="RHEA:20301"/>
        <dbReference type="Rhea" id="RHEA-COMP:9658"/>
        <dbReference type="Rhea" id="RHEA-COMP:9673"/>
        <dbReference type="ChEBI" id="CHEBI:30616"/>
        <dbReference type="ChEBI" id="CHEBI:32682"/>
        <dbReference type="ChEBI" id="CHEBI:33019"/>
        <dbReference type="ChEBI" id="CHEBI:78442"/>
        <dbReference type="ChEBI" id="CHEBI:78513"/>
        <dbReference type="ChEBI" id="CHEBI:456215"/>
        <dbReference type="EC" id="6.1.1.19"/>
    </reaction>
</comment>
<dbReference type="SMART" id="SM01016">
    <property type="entry name" value="Arg_tRNA_synt_N"/>
    <property type="match status" value="1"/>
</dbReference>
<protein>
    <recommendedName>
        <fullName evidence="2 9">Arginine--tRNA ligase</fullName>
        <ecNumber evidence="2 9">6.1.1.19</ecNumber>
    </recommendedName>
</protein>
<evidence type="ECO:0000256" key="2">
    <source>
        <dbReference type="ARBA" id="ARBA00012837"/>
    </source>
</evidence>
<dbReference type="Gene3D" id="3.30.1360.70">
    <property type="entry name" value="Arginyl tRNA synthetase N-terminal domain"/>
    <property type="match status" value="1"/>
</dbReference>
<dbReference type="InterPro" id="IPR014729">
    <property type="entry name" value="Rossmann-like_a/b/a_fold"/>
</dbReference>
<dbReference type="PROSITE" id="PS00178">
    <property type="entry name" value="AA_TRNA_LIGASE_I"/>
    <property type="match status" value="1"/>
</dbReference>
<keyword evidence="7 10" id="KW-0030">Aminoacyl-tRNA synthetase</keyword>
<evidence type="ECO:0000259" key="11">
    <source>
        <dbReference type="SMART" id="SM01016"/>
    </source>
</evidence>
<dbReference type="SUPFAM" id="SSF52374">
    <property type="entry name" value="Nucleotidylyl transferase"/>
    <property type="match status" value="1"/>
</dbReference>
<keyword evidence="6 10" id="KW-0648">Protein biosynthesis</keyword>
<dbReference type="InterPro" id="IPR001412">
    <property type="entry name" value="aa-tRNA-synth_I_CS"/>
</dbReference>
<dbReference type="PANTHER" id="PTHR11956:SF5">
    <property type="entry name" value="ARGININE--TRNA LIGASE, CYTOPLASMIC"/>
    <property type="match status" value="1"/>
</dbReference>
<evidence type="ECO:0000256" key="8">
    <source>
        <dbReference type="ARBA" id="ARBA00049339"/>
    </source>
</evidence>
<dbReference type="GO" id="GO:0006420">
    <property type="term" value="P:arginyl-tRNA aminoacylation"/>
    <property type="evidence" value="ECO:0007669"/>
    <property type="project" value="UniProtKB-UniRule"/>
</dbReference>
<keyword evidence="3 10" id="KW-0436">Ligase</keyword>
<dbReference type="GO" id="GO:0004814">
    <property type="term" value="F:arginine-tRNA ligase activity"/>
    <property type="evidence" value="ECO:0007669"/>
    <property type="project" value="UniProtKB-UniRule"/>
</dbReference>
<dbReference type="Pfam" id="PF00750">
    <property type="entry name" value="tRNA-synt_1d"/>
    <property type="match status" value="1"/>
</dbReference>
<organism evidence="12 13">
    <name type="scientific">Candidatus Jorgensenbacteria bacterium RIFCSPLOWO2_01_FULL_45_25b</name>
    <dbReference type="NCBI Taxonomy" id="1798471"/>
    <lineage>
        <taxon>Bacteria</taxon>
        <taxon>Candidatus Joergenseniibacteriota</taxon>
    </lineage>
</organism>
<dbReference type="Proteomes" id="UP000176996">
    <property type="component" value="Unassembled WGS sequence"/>
</dbReference>
<reference evidence="12 13" key="1">
    <citation type="journal article" date="2016" name="Nat. Commun.">
        <title>Thousands of microbial genomes shed light on interconnected biogeochemical processes in an aquifer system.</title>
        <authorList>
            <person name="Anantharaman K."/>
            <person name="Brown C.T."/>
            <person name="Hug L.A."/>
            <person name="Sharon I."/>
            <person name="Castelle C.J."/>
            <person name="Probst A.J."/>
            <person name="Thomas B.C."/>
            <person name="Singh A."/>
            <person name="Wilkins M.J."/>
            <person name="Karaoz U."/>
            <person name="Brodie E.L."/>
            <person name="Williams K.H."/>
            <person name="Hubbard S.S."/>
            <person name="Banfield J.F."/>
        </authorList>
    </citation>
    <scope>NUCLEOTIDE SEQUENCE [LARGE SCALE GENOMIC DNA]</scope>
</reference>
<feature type="non-terminal residue" evidence="12">
    <location>
        <position position="477"/>
    </location>
</feature>
<name>A0A1F6BV16_9BACT</name>
<dbReference type="STRING" id="1798471.A3A21_00925"/>
<proteinExistence type="inferred from homology"/>
<accession>A0A1F6BV16</accession>
<dbReference type="PANTHER" id="PTHR11956">
    <property type="entry name" value="ARGINYL-TRNA SYNTHETASE"/>
    <property type="match status" value="1"/>
</dbReference>
<dbReference type="EC" id="6.1.1.19" evidence="2 9"/>
<evidence type="ECO:0000313" key="13">
    <source>
        <dbReference type="Proteomes" id="UP000176996"/>
    </source>
</evidence>
<comment type="similarity">
    <text evidence="1 10">Belongs to the class-I aminoacyl-tRNA synthetase family.</text>
</comment>
<dbReference type="SUPFAM" id="SSF55190">
    <property type="entry name" value="Arginyl-tRNA synthetase (ArgRS), N-terminal 'additional' domain"/>
    <property type="match status" value="1"/>
</dbReference>
<dbReference type="NCBIfam" id="TIGR00456">
    <property type="entry name" value="argS"/>
    <property type="match status" value="1"/>
</dbReference>
<dbReference type="InterPro" id="IPR035684">
    <property type="entry name" value="ArgRS_core"/>
</dbReference>